<accession>A0ABP9PAD1</accession>
<keyword evidence="2" id="KW-1185">Reference proteome</keyword>
<protein>
    <submittedName>
        <fullName evidence="1">Uncharacterized protein</fullName>
    </submittedName>
</protein>
<evidence type="ECO:0000313" key="1">
    <source>
        <dbReference type="EMBL" id="GAA5143318.1"/>
    </source>
</evidence>
<gene>
    <name evidence="1" type="ORF">GCM10023340_08490</name>
</gene>
<sequence length="96" mass="10067">MAGQGRVRMNTAGARAILRDPGVVAELEARARRSLAAARAAAEQFKQTGNYLNGLDVEVITTDRVVARVVARAPHSHLVEARHGTLARAIDAAGGA</sequence>
<organism evidence="1 2">
    <name type="scientific">Nocardioides marinquilinus</name>
    <dbReference type="NCBI Taxonomy" id="1210400"/>
    <lineage>
        <taxon>Bacteria</taxon>
        <taxon>Bacillati</taxon>
        <taxon>Actinomycetota</taxon>
        <taxon>Actinomycetes</taxon>
        <taxon>Propionibacteriales</taxon>
        <taxon>Nocardioidaceae</taxon>
        <taxon>Nocardioides</taxon>
    </lineage>
</organism>
<reference evidence="2" key="1">
    <citation type="journal article" date="2019" name="Int. J. Syst. Evol. Microbiol.">
        <title>The Global Catalogue of Microorganisms (GCM) 10K type strain sequencing project: providing services to taxonomists for standard genome sequencing and annotation.</title>
        <authorList>
            <consortium name="The Broad Institute Genomics Platform"/>
            <consortium name="The Broad Institute Genome Sequencing Center for Infectious Disease"/>
            <person name="Wu L."/>
            <person name="Ma J."/>
        </authorList>
    </citation>
    <scope>NUCLEOTIDE SEQUENCE [LARGE SCALE GENOMIC DNA]</scope>
    <source>
        <strain evidence="2">JCM 18459</strain>
    </source>
</reference>
<name>A0ABP9PAD1_9ACTN</name>
<evidence type="ECO:0000313" key="2">
    <source>
        <dbReference type="Proteomes" id="UP001500221"/>
    </source>
</evidence>
<dbReference type="EMBL" id="BAABKG010000001">
    <property type="protein sequence ID" value="GAA5143318.1"/>
    <property type="molecule type" value="Genomic_DNA"/>
</dbReference>
<dbReference type="Proteomes" id="UP001500221">
    <property type="component" value="Unassembled WGS sequence"/>
</dbReference>
<comment type="caution">
    <text evidence="1">The sequence shown here is derived from an EMBL/GenBank/DDBJ whole genome shotgun (WGS) entry which is preliminary data.</text>
</comment>
<proteinExistence type="predicted"/>